<accession>A0ABV9JUR5</accession>
<dbReference type="PANTHER" id="PTHR21621">
    <property type="entry name" value="RIBOSOMAL PROTEIN S6 MODIFICATION PROTEIN"/>
    <property type="match status" value="1"/>
</dbReference>
<dbReference type="PANTHER" id="PTHR21621:SF4">
    <property type="entry name" value="GLUTATHIONE SYNTHETASE"/>
    <property type="match status" value="1"/>
</dbReference>
<dbReference type="InterPro" id="IPR013815">
    <property type="entry name" value="ATP_grasp_subdomain_1"/>
</dbReference>
<sequence length="336" mass="38558">MYICYMRNFTKPPEYVKLLAKAAKYYQIEVIYSHPKNVDVDKEVINGFTLHDNKWREIEIPVPAYIDLNSYCYKYKNVAAFLKKKSTLLNLKGFGSKLKLYNTLIEDGTFAKYVPDTAQITDFDSFMQFIQKHQRAILKPKVGHKGIGVYLVHQIDEDSYQLYVNNSEKMLSAEELKAYIEELIDDKVYLAQQYIQSLTTEGSPFDCRIRLEKNGEGKWAVAIPLIRIGSNNKVVSNVAQGGGVQKLLPFIKFHYPEGWKDIKAECDYVAEYLPPKLEALYQKQTSCLGIDIGIDTDGKIYIFEVNAAPGVEFGEAEIINLKADYYHYLQQQTADE</sequence>
<dbReference type="Proteomes" id="UP001595988">
    <property type="component" value="Unassembled WGS sequence"/>
</dbReference>
<evidence type="ECO:0000313" key="1">
    <source>
        <dbReference type="EMBL" id="MFC4661424.1"/>
    </source>
</evidence>
<proteinExistence type="predicted"/>
<keyword evidence="2" id="KW-1185">Reference proteome</keyword>
<dbReference type="Pfam" id="PF14398">
    <property type="entry name" value="ATPgrasp_YheCD"/>
    <property type="match status" value="1"/>
</dbReference>
<comment type="caution">
    <text evidence="1">The sequence shown here is derived from an EMBL/GenBank/DDBJ whole genome shotgun (WGS) entry which is preliminary data.</text>
</comment>
<organism evidence="1 2">
    <name type="scientific">Oceanobacillus aidingensis</name>
    <dbReference type="NCBI Taxonomy" id="645964"/>
    <lineage>
        <taxon>Bacteria</taxon>
        <taxon>Bacillati</taxon>
        <taxon>Bacillota</taxon>
        <taxon>Bacilli</taxon>
        <taxon>Bacillales</taxon>
        <taxon>Bacillaceae</taxon>
        <taxon>Oceanobacillus</taxon>
    </lineage>
</organism>
<gene>
    <name evidence="1" type="ORF">ACFO3P_04185</name>
</gene>
<dbReference type="SUPFAM" id="SSF56059">
    <property type="entry name" value="Glutathione synthetase ATP-binding domain-like"/>
    <property type="match status" value="1"/>
</dbReference>
<dbReference type="Gene3D" id="3.30.1490.20">
    <property type="entry name" value="ATP-grasp fold, A domain"/>
    <property type="match status" value="1"/>
</dbReference>
<dbReference type="InterPro" id="IPR026838">
    <property type="entry name" value="YheC/D"/>
</dbReference>
<dbReference type="RefSeq" id="WP_379542187.1">
    <property type="nucleotide sequence ID" value="NZ_JBHSFT010000004.1"/>
</dbReference>
<evidence type="ECO:0000313" key="2">
    <source>
        <dbReference type="Proteomes" id="UP001595988"/>
    </source>
</evidence>
<name>A0ABV9JUR5_9BACI</name>
<dbReference type="EMBL" id="JBHSFT010000004">
    <property type="protein sequence ID" value="MFC4661424.1"/>
    <property type="molecule type" value="Genomic_DNA"/>
</dbReference>
<dbReference type="Gene3D" id="3.30.470.20">
    <property type="entry name" value="ATP-grasp fold, B domain"/>
    <property type="match status" value="1"/>
</dbReference>
<reference evidence="2" key="1">
    <citation type="journal article" date="2019" name="Int. J. Syst. Evol. Microbiol.">
        <title>The Global Catalogue of Microorganisms (GCM) 10K type strain sequencing project: providing services to taxonomists for standard genome sequencing and annotation.</title>
        <authorList>
            <consortium name="The Broad Institute Genomics Platform"/>
            <consortium name="The Broad Institute Genome Sequencing Center for Infectious Disease"/>
            <person name="Wu L."/>
            <person name="Ma J."/>
        </authorList>
    </citation>
    <scope>NUCLEOTIDE SEQUENCE [LARGE SCALE GENOMIC DNA]</scope>
    <source>
        <strain evidence="2">CCUG 37257</strain>
    </source>
</reference>
<protein>
    <submittedName>
        <fullName evidence="1">YheC/YheD family protein</fullName>
    </submittedName>
</protein>